<protein>
    <submittedName>
        <fullName evidence="6">Helix-turn-helix domain-containing protein</fullName>
    </submittedName>
</protein>
<feature type="domain" description="HTH iclR-type" evidence="4">
    <location>
        <begin position="3"/>
        <end position="64"/>
    </location>
</feature>
<dbReference type="SMART" id="SM00346">
    <property type="entry name" value="HTH_ICLR"/>
    <property type="match status" value="1"/>
</dbReference>
<dbReference type="InterPro" id="IPR036390">
    <property type="entry name" value="WH_DNA-bd_sf"/>
</dbReference>
<dbReference type="PROSITE" id="PS51078">
    <property type="entry name" value="ICLR_ED"/>
    <property type="match status" value="1"/>
</dbReference>
<dbReference type="InterPro" id="IPR005471">
    <property type="entry name" value="Tscrpt_reg_IclR_N"/>
</dbReference>
<keyword evidence="7" id="KW-1185">Reference proteome</keyword>
<dbReference type="SUPFAM" id="SSF46785">
    <property type="entry name" value="Winged helix' DNA-binding domain"/>
    <property type="match status" value="1"/>
</dbReference>
<feature type="domain" description="IclR-ED" evidence="5">
    <location>
        <begin position="65"/>
        <end position="238"/>
    </location>
</feature>
<dbReference type="Pfam" id="PF09339">
    <property type="entry name" value="HTH_IclR"/>
    <property type="match status" value="1"/>
</dbReference>
<evidence type="ECO:0000313" key="6">
    <source>
        <dbReference type="EMBL" id="MBD3915593.1"/>
    </source>
</evidence>
<name>A0ABR8MHY3_9ACTN</name>
<dbReference type="EMBL" id="JACXYY010000005">
    <property type="protein sequence ID" value="MBD3915593.1"/>
    <property type="molecule type" value="Genomic_DNA"/>
</dbReference>
<dbReference type="PANTHER" id="PTHR30136:SF8">
    <property type="entry name" value="TRANSCRIPTIONAL REGULATORY PROTEIN"/>
    <property type="match status" value="1"/>
</dbReference>
<sequence>MDIQAVDRVGMILALFGPHRESVTSTEAADLIGLNRTTTYRYLNSLVNANVLTLREDRTYVPGPTLVQVGTYAVGRRDVLKVAAEPMQALARETEITAVLSLWGAASPVVAHVEEPPRLEVVVSVRVGMQLSPVAAQTGIFHGFMAGAPSVVRAAREMDDADRERLQSSAHATVRQGYAAQVSSRGIAVLAVPVWDTHGLAASLALLTTRDVLDVETDGPELAALSRTAETISRMLGSTRPAMTG</sequence>
<evidence type="ECO:0000256" key="3">
    <source>
        <dbReference type="ARBA" id="ARBA00023163"/>
    </source>
</evidence>
<dbReference type="InterPro" id="IPR014757">
    <property type="entry name" value="Tscrpt_reg_IclR_C"/>
</dbReference>
<comment type="caution">
    <text evidence="6">The sequence shown here is derived from an EMBL/GenBank/DDBJ whole genome shotgun (WGS) entry which is preliminary data.</text>
</comment>
<dbReference type="SUPFAM" id="SSF55781">
    <property type="entry name" value="GAF domain-like"/>
    <property type="match status" value="1"/>
</dbReference>
<evidence type="ECO:0000256" key="1">
    <source>
        <dbReference type="ARBA" id="ARBA00023015"/>
    </source>
</evidence>
<dbReference type="PANTHER" id="PTHR30136">
    <property type="entry name" value="HELIX-TURN-HELIX TRANSCRIPTIONAL REGULATOR, ICLR FAMILY"/>
    <property type="match status" value="1"/>
</dbReference>
<reference evidence="6 7" key="1">
    <citation type="submission" date="2020-09" db="EMBL/GenBank/DDBJ databases">
        <title>novel species in genus Nocardioides.</title>
        <authorList>
            <person name="Zhang G."/>
        </authorList>
    </citation>
    <scope>NUCLEOTIDE SEQUENCE [LARGE SCALE GENOMIC DNA]</scope>
    <source>
        <strain evidence="6 7">19197</strain>
    </source>
</reference>
<proteinExistence type="predicted"/>
<dbReference type="Gene3D" id="1.10.10.10">
    <property type="entry name" value="Winged helix-like DNA-binding domain superfamily/Winged helix DNA-binding domain"/>
    <property type="match status" value="1"/>
</dbReference>
<dbReference type="InterPro" id="IPR036388">
    <property type="entry name" value="WH-like_DNA-bd_sf"/>
</dbReference>
<keyword evidence="3" id="KW-0804">Transcription</keyword>
<evidence type="ECO:0000259" key="4">
    <source>
        <dbReference type="PROSITE" id="PS51077"/>
    </source>
</evidence>
<dbReference type="InterPro" id="IPR050707">
    <property type="entry name" value="HTH_MetabolicPath_Reg"/>
</dbReference>
<dbReference type="InterPro" id="IPR029016">
    <property type="entry name" value="GAF-like_dom_sf"/>
</dbReference>
<evidence type="ECO:0000256" key="2">
    <source>
        <dbReference type="ARBA" id="ARBA00023125"/>
    </source>
</evidence>
<evidence type="ECO:0000259" key="5">
    <source>
        <dbReference type="PROSITE" id="PS51078"/>
    </source>
</evidence>
<keyword evidence="2" id="KW-0238">DNA-binding</keyword>
<organism evidence="6 7">
    <name type="scientific">Nocardioides hwasunensis</name>
    <dbReference type="NCBI Taxonomy" id="397258"/>
    <lineage>
        <taxon>Bacteria</taxon>
        <taxon>Bacillati</taxon>
        <taxon>Actinomycetota</taxon>
        <taxon>Actinomycetes</taxon>
        <taxon>Propionibacteriales</taxon>
        <taxon>Nocardioidaceae</taxon>
        <taxon>Nocardioides</taxon>
    </lineage>
</organism>
<dbReference type="Gene3D" id="3.30.450.40">
    <property type="match status" value="1"/>
</dbReference>
<evidence type="ECO:0000313" key="7">
    <source>
        <dbReference type="Proteomes" id="UP000649289"/>
    </source>
</evidence>
<accession>A0ABR8MHY3</accession>
<gene>
    <name evidence="6" type="ORF">IEZ25_13300</name>
</gene>
<dbReference type="PROSITE" id="PS51077">
    <property type="entry name" value="HTH_ICLR"/>
    <property type="match status" value="1"/>
</dbReference>
<keyword evidence="1" id="KW-0805">Transcription regulation</keyword>
<dbReference type="Proteomes" id="UP000649289">
    <property type="component" value="Unassembled WGS sequence"/>
</dbReference>